<dbReference type="PANTHER" id="PTHR30411:SF1">
    <property type="entry name" value="CYTOPLASMIC PROTEIN"/>
    <property type="match status" value="1"/>
</dbReference>
<dbReference type="InterPro" id="IPR007214">
    <property type="entry name" value="YbaK/aa-tRNA-synth-assoc-dom"/>
</dbReference>
<dbReference type="CDD" id="cd04333">
    <property type="entry name" value="ProX_deacylase"/>
    <property type="match status" value="1"/>
</dbReference>
<comment type="caution">
    <text evidence="2">The sequence shown here is derived from an EMBL/GenBank/DDBJ whole genome shotgun (WGS) entry which is preliminary data.</text>
</comment>
<evidence type="ECO:0000313" key="3">
    <source>
        <dbReference type="Proteomes" id="UP000824056"/>
    </source>
</evidence>
<dbReference type="EMBL" id="DXBG01000125">
    <property type="protein sequence ID" value="HIZ65272.1"/>
    <property type="molecule type" value="Genomic_DNA"/>
</dbReference>
<feature type="domain" description="YbaK/aminoacyl-tRNA synthetase-associated" evidence="1">
    <location>
        <begin position="27"/>
        <end position="142"/>
    </location>
</feature>
<gene>
    <name evidence="2" type="ORF">H9809_05130</name>
</gene>
<dbReference type="Pfam" id="PF04073">
    <property type="entry name" value="tRNA_edit"/>
    <property type="match status" value="1"/>
</dbReference>
<dbReference type="InterPro" id="IPR036754">
    <property type="entry name" value="YbaK/aa-tRNA-synt-asso_dom_sf"/>
</dbReference>
<evidence type="ECO:0000259" key="1">
    <source>
        <dbReference type="Pfam" id="PF04073"/>
    </source>
</evidence>
<evidence type="ECO:0000313" key="2">
    <source>
        <dbReference type="EMBL" id="HIZ65272.1"/>
    </source>
</evidence>
<reference evidence="2" key="1">
    <citation type="journal article" date="2021" name="PeerJ">
        <title>Extensive microbial diversity within the chicken gut microbiome revealed by metagenomics and culture.</title>
        <authorList>
            <person name="Gilroy R."/>
            <person name="Ravi A."/>
            <person name="Getino M."/>
            <person name="Pursley I."/>
            <person name="Horton D.L."/>
            <person name="Alikhan N.F."/>
            <person name="Baker D."/>
            <person name="Gharbi K."/>
            <person name="Hall N."/>
            <person name="Watson M."/>
            <person name="Adriaenssens E.M."/>
            <person name="Foster-Nyarko E."/>
            <person name="Jarju S."/>
            <person name="Secka A."/>
            <person name="Antonio M."/>
            <person name="Oren A."/>
            <person name="Chaudhuri R.R."/>
            <person name="La Ragione R."/>
            <person name="Hildebrand F."/>
            <person name="Pallen M.J."/>
        </authorList>
    </citation>
    <scope>NUCLEOTIDE SEQUENCE</scope>
    <source>
        <strain evidence="2">1068</strain>
    </source>
</reference>
<organism evidence="2 3">
    <name type="scientific">Candidatus Blautia pullicola</name>
    <dbReference type="NCBI Taxonomy" id="2838498"/>
    <lineage>
        <taxon>Bacteria</taxon>
        <taxon>Bacillati</taxon>
        <taxon>Bacillota</taxon>
        <taxon>Clostridia</taxon>
        <taxon>Lachnospirales</taxon>
        <taxon>Lachnospiraceae</taxon>
        <taxon>Blautia</taxon>
    </lineage>
</organism>
<dbReference type="Proteomes" id="UP000824056">
    <property type="component" value="Unassembled WGS sequence"/>
</dbReference>
<protein>
    <submittedName>
        <fullName evidence="2">YbaK/EbsC family protein</fullName>
    </submittedName>
</protein>
<dbReference type="AlphaFoldDB" id="A0A9D2JSU1"/>
<name>A0A9D2JSU1_9FIRM</name>
<dbReference type="GO" id="GO:0002161">
    <property type="term" value="F:aminoacyl-tRNA deacylase activity"/>
    <property type="evidence" value="ECO:0007669"/>
    <property type="project" value="InterPro"/>
</dbReference>
<dbReference type="PANTHER" id="PTHR30411">
    <property type="entry name" value="CYTOPLASMIC PROTEIN"/>
    <property type="match status" value="1"/>
</dbReference>
<sequence>MSINSVKHYLKAFGRDGDVQEFSVSSATVELAAQAVGTLPARIAKTLAFYSQDRTHAILVVTAGDQKIDNSKFKHFFGMKARMLAREDVEAFTGHGVGGVCPFANPEGAQVYLDISMKRFPTVFPAAGSDNSAIQLTCSQLEQLSHSIDWIDVCKPMQE</sequence>
<dbReference type="SUPFAM" id="SSF55826">
    <property type="entry name" value="YbaK/ProRS associated domain"/>
    <property type="match status" value="1"/>
</dbReference>
<dbReference type="Gene3D" id="3.90.960.10">
    <property type="entry name" value="YbaK/aminoacyl-tRNA synthetase-associated domain"/>
    <property type="match status" value="1"/>
</dbReference>
<accession>A0A9D2JSU1</accession>
<proteinExistence type="predicted"/>
<reference evidence="2" key="2">
    <citation type="submission" date="2021-04" db="EMBL/GenBank/DDBJ databases">
        <authorList>
            <person name="Gilroy R."/>
        </authorList>
    </citation>
    <scope>NUCLEOTIDE SEQUENCE</scope>
    <source>
        <strain evidence="2">1068</strain>
    </source>
</reference>